<evidence type="ECO:0000313" key="1">
    <source>
        <dbReference type="EMBL" id="KAL2716179.1"/>
    </source>
</evidence>
<accession>A0ABD2A6D5</accession>
<sequence length="70" mass="8662">MCVFDYAHRYVSTPRCRRTIHTKDRIGQYDQLHRQNEWFFAEKRKNEKNEVTLLHRESKIVFSSEKSYRP</sequence>
<gene>
    <name evidence="1" type="ORF">V1478_013855</name>
</gene>
<protein>
    <submittedName>
        <fullName evidence="1">Uncharacterized protein</fullName>
    </submittedName>
</protein>
<reference evidence="1 2" key="1">
    <citation type="journal article" date="2024" name="Ann. Entomol. Soc. Am.">
        <title>Genomic analyses of the southern and eastern yellowjacket wasps (Hymenoptera: Vespidae) reveal evolutionary signatures of social life.</title>
        <authorList>
            <person name="Catto M.A."/>
            <person name="Caine P.B."/>
            <person name="Orr S.E."/>
            <person name="Hunt B.G."/>
            <person name="Goodisman M.A.D."/>
        </authorList>
    </citation>
    <scope>NUCLEOTIDE SEQUENCE [LARGE SCALE GENOMIC DNA]</scope>
    <source>
        <strain evidence="1">233</strain>
        <tissue evidence="1">Head and thorax</tissue>
    </source>
</reference>
<proteinExistence type="predicted"/>
<evidence type="ECO:0000313" key="2">
    <source>
        <dbReference type="Proteomes" id="UP001607302"/>
    </source>
</evidence>
<organism evidence="1 2">
    <name type="scientific">Vespula squamosa</name>
    <name type="common">Southern yellow jacket</name>
    <name type="synonym">Wasp</name>
    <dbReference type="NCBI Taxonomy" id="30214"/>
    <lineage>
        <taxon>Eukaryota</taxon>
        <taxon>Metazoa</taxon>
        <taxon>Ecdysozoa</taxon>
        <taxon>Arthropoda</taxon>
        <taxon>Hexapoda</taxon>
        <taxon>Insecta</taxon>
        <taxon>Pterygota</taxon>
        <taxon>Neoptera</taxon>
        <taxon>Endopterygota</taxon>
        <taxon>Hymenoptera</taxon>
        <taxon>Apocrita</taxon>
        <taxon>Aculeata</taxon>
        <taxon>Vespoidea</taxon>
        <taxon>Vespidae</taxon>
        <taxon>Vespinae</taxon>
        <taxon>Vespula</taxon>
    </lineage>
</organism>
<name>A0ABD2A6D5_VESSQ</name>
<dbReference type="EMBL" id="JAUDFV010000154">
    <property type="protein sequence ID" value="KAL2716179.1"/>
    <property type="molecule type" value="Genomic_DNA"/>
</dbReference>
<comment type="caution">
    <text evidence="1">The sequence shown here is derived from an EMBL/GenBank/DDBJ whole genome shotgun (WGS) entry which is preliminary data.</text>
</comment>
<dbReference type="Proteomes" id="UP001607302">
    <property type="component" value="Unassembled WGS sequence"/>
</dbReference>
<keyword evidence="2" id="KW-1185">Reference proteome</keyword>
<dbReference type="AlphaFoldDB" id="A0ABD2A6D5"/>